<dbReference type="GO" id="GO:0005737">
    <property type="term" value="C:cytoplasm"/>
    <property type="evidence" value="ECO:0007669"/>
    <property type="project" value="TreeGrafter"/>
</dbReference>
<keyword evidence="3" id="KW-0862">Zinc</keyword>
<feature type="non-terminal residue" evidence="5">
    <location>
        <position position="1"/>
    </location>
</feature>
<gene>
    <name evidence="5" type="ORF">HaLaN_31941</name>
</gene>
<dbReference type="UniPathway" id="UPA00070">
    <property type="reaction ID" value="UER00117"/>
</dbReference>
<dbReference type="InterPro" id="IPR002195">
    <property type="entry name" value="Dihydroorotase_CS"/>
</dbReference>
<dbReference type="PROSITE" id="PS00483">
    <property type="entry name" value="DIHYDROOROTASE_2"/>
    <property type="match status" value="1"/>
</dbReference>
<protein>
    <submittedName>
        <fullName evidence="5">Amidohydro-rel domain-containing protein</fullName>
    </submittedName>
</protein>
<dbReference type="InterPro" id="IPR032466">
    <property type="entry name" value="Metal_Hydrolase"/>
</dbReference>
<dbReference type="GO" id="GO:0044205">
    <property type="term" value="P:'de novo' UMP biosynthetic process"/>
    <property type="evidence" value="ECO:0007669"/>
    <property type="project" value="UniProtKB-UniPathway"/>
</dbReference>
<dbReference type="GO" id="GO:0006207">
    <property type="term" value="P:'de novo' pyrimidine nucleobase biosynthetic process"/>
    <property type="evidence" value="ECO:0007669"/>
    <property type="project" value="TreeGrafter"/>
</dbReference>
<keyword evidence="1" id="KW-0479">Metal-binding</keyword>
<dbReference type="EMBL" id="BLLF01006971">
    <property type="protein sequence ID" value="GFH32683.1"/>
    <property type="molecule type" value="Genomic_DNA"/>
</dbReference>
<sequence>MSNAAEFVASAPATVAATVTPQHMLLNRNALGSPKFFLGTDSAPHPKHAKESACGCAGMFTAPIALALYAQAFEQ</sequence>
<dbReference type="PANTHER" id="PTHR43137">
    <property type="entry name" value="DIHYDROOROTASE"/>
    <property type="match status" value="1"/>
</dbReference>
<dbReference type="Gene3D" id="3.20.20.140">
    <property type="entry name" value="Metal-dependent hydrolases"/>
    <property type="match status" value="1"/>
</dbReference>
<accession>A0A6A0AK90</accession>
<dbReference type="GO" id="GO:0004151">
    <property type="term" value="F:dihydroorotase activity"/>
    <property type="evidence" value="ECO:0007669"/>
    <property type="project" value="InterPro"/>
</dbReference>
<dbReference type="Proteomes" id="UP000485058">
    <property type="component" value="Unassembled WGS sequence"/>
</dbReference>
<name>A0A6A0AK90_HAELA</name>
<organism evidence="5 6">
    <name type="scientific">Haematococcus lacustris</name>
    <name type="common">Green alga</name>
    <name type="synonym">Haematococcus pluvialis</name>
    <dbReference type="NCBI Taxonomy" id="44745"/>
    <lineage>
        <taxon>Eukaryota</taxon>
        <taxon>Viridiplantae</taxon>
        <taxon>Chlorophyta</taxon>
        <taxon>core chlorophytes</taxon>
        <taxon>Chlorophyceae</taxon>
        <taxon>CS clade</taxon>
        <taxon>Chlamydomonadales</taxon>
        <taxon>Haematococcaceae</taxon>
        <taxon>Haematococcus</taxon>
    </lineage>
</organism>
<dbReference type="InterPro" id="IPR004721">
    <property type="entry name" value="DHOdimr"/>
</dbReference>
<keyword evidence="6" id="KW-1185">Reference proteome</keyword>
<evidence type="ECO:0000256" key="3">
    <source>
        <dbReference type="ARBA" id="ARBA00022833"/>
    </source>
</evidence>
<comment type="caution">
    <text evidence="5">The sequence shown here is derived from an EMBL/GenBank/DDBJ whole genome shotgun (WGS) entry which is preliminary data.</text>
</comment>
<evidence type="ECO:0000256" key="4">
    <source>
        <dbReference type="ARBA" id="ARBA00022975"/>
    </source>
</evidence>
<dbReference type="PANTHER" id="PTHR43137:SF1">
    <property type="entry name" value="DIHYDROOROTASE"/>
    <property type="match status" value="1"/>
</dbReference>
<proteinExistence type="predicted"/>
<evidence type="ECO:0000256" key="2">
    <source>
        <dbReference type="ARBA" id="ARBA00022801"/>
    </source>
</evidence>
<keyword evidence="2" id="KW-0378">Hydrolase</keyword>
<dbReference type="GO" id="GO:0046872">
    <property type="term" value="F:metal ion binding"/>
    <property type="evidence" value="ECO:0007669"/>
    <property type="project" value="UniProtKB-KW"/>
</dbReference>
<dbReference type="AlphaFoldDB" id="A0A6A0AK90"/>
<evidence type="ECO:0000313" key="6">
    <source>
        <dbReference type="Proteomes" id="UP000485058"/>
    </source>
</evidence>
<feature type="non-terminal residue" evidence="5">
    <location>
        <position position="75"/>
    </location>
</feature>
<keyword evidence="4" id="KW-0665">Pyrimidine biosynthesis</keyword>
<reference evidence="5 6" key="1">
    <citation type="submission" date="2020-02" db="EMBL/GenBank/DDBJ databases">
        <title>Draft genome sequence of Haematococcus lacustris strain NIES-144.</title>
        <authorList>
            <person name="Morimoto D."/>
            <person name="Nakagawa S."/>
            <person name="Yoshida T."/>
            <person name="Sawayama S."/>
        </authorList>
    </citation>
    <scope>NUCLEOTIDE SEQUENCE [LARGE SCALE GENOMIC DNA]</scope>
    <source>
        <strain evidence="5 6">NIES-144</strain>
    </source>
</reference>
<evidence type="ECO:0000256" key="1">
    <source>
        <dbReference type="ARBA" id="ARBA00022723"/>
    </source>
</evidence>
<dbReference type="SUPFAM" id="SSF51556">
    <property type="entry name" value="Metallo-dependent hydrolases"/>
    <property type="match status" value="1"/>
</dbReference>
<evidence type="ECO:0000313" key="5">
    <source>
        <dbReference type="EMBL" id="GFH32683.1"/>
    </source>
</evidence>